<dbReference type="EMBL" id="PHWZ01000627">
    <property type="protein sequence ID" value="TEY34374.1"/>
    <property type="molecule type" value="Genomic_DNA"/>
</dbReference>
<accession>A0A4Y8CIC1</accession>
<evidence type="ECO:0000313" key="3">
    <source>
        <dbReference type="Proteomes" id="UP000297299"/>
    </source>
</evidence>
<evidence type="ECO:0000256" key="1">
    <source>
        <dbReference type="SAM" id="MobiDB-lite"/>
    </source>
</evidence>
<evidence type="ECO:0000313" key="2">
    <source>
        <dbReference type="EMBL" id="TEY34374.1"/>
    </source>
</evidence>
<dbReference type="Proteomes" id="UP000297299">
    <property type="component" value="Unassembled WGS sequence"/>
</dbReference>
<organism evidence="2 3">
    <name type="scientific">Botryotinia calthae</name>
    <dbReference type="NCBI Taxonomy" id="38488"/>
    <lineage>
        <taxon>Eukaryota</taxon>
        <taxon>Fungi</taxon>
        <taxon>Dikarya</taxon>
        <taxon>Ascomycota</taxon>
        <taxon>Pezizomycotina</taxon>
        <taxon>Leotiomycetes</taxon>
        <taxon>Helotiales</taxon>
        <taxon>Sclerotiniaceae</taxon>
        <taxon>Botryotinia</taxon>
    </lineage>
</organism>
<comment type="caution">
    <text evidence="2">The sequence shown here is derived from an EMBL/GenBank/DDBJ whole genome shotgun (WGS) entry which is preliminary data.</text>
</comment>
<reference evidence="2 3" key="1">
    <citation type="submission" date="2017-11" db="EMBL/GenBank/DDBJ databases">
        <title>Comparative genomics of Botrytis spp.</title>
        <authorList>
            <person name="Valero-Jimenez C.A."/>
            <person name="Tapia P."/>
            <person name="Veloso J."/>
            <person name="Silva-Moreno E."/>
            <person name="Staats M."/>
            <person name="Valdes J.H."/>
            <person name="Van Kan J.A.L."/>
        </authorList>
    </citation>
    <scope>NUCLEOTIDE SEQUENCE [LARGE SCALE GENOMIC DNA]</scope>
    <source>
        <strain evidence="2 3">MUCL2830</strain>
    </source>
</reference>
<protein>
    <submittedName>
        <fullName evidence="2">Uncharacterized protein</fullName>
    </submittedName>
</protein>
<keyword evidence="3" id="KW-1185">Reference proteome</keyword>
<dbReference type="AlphaFoldDB" id="A0A4Y8CIC1"/>
<proteinExistence type="predicted"/>
<name>A0A4Y8CIC1_9HELO</name>
<gene>
    <name evidence="2" type="ORF">BOTCAL_0630g00040</name>
</gene>
<sequence length="146" mass="15613">MSLDLPALSRLKDGVELAFDCEGTPEEDENGKPIPGGGFGRTGDIPLTQQEHIEPFVLSGTQVDDCIGNNITPAVGWPSSPTMNNQADTAAADWSGKTNNPQDGMGPTVVASTDTAAKDWDIVPTTDHVSWEYMLARETTFTEFGK</sequence>
<feature type="region of interest" description="Disordered" evidence="1">
    <location>
        <begin position="21"/>
        <end position="45"/>
    </location>
</feature>